<dbReference type="InterPro" id="IPR036388">
    <property type="entry name" value="WH-like_DNA-bd_sf"/>
</dbReference>
<dbReference type="Gene3D" id="3.40.1410.10">
    <property type="entry name" value="Chorismate lyase-like"/>
    <property type="match status" value="1"/>
</dbReference>
<dbReference type="SUPFAM" id="SSF64288">
    <property type="entry name" value="Chorismate lyase-like"/>
    <property type="match status" value="1"/>
</dbReference>
<dbReference type="GO" id="GO:0045892">
    <property type="term" value="P:negative regulation of DNA-templated transcription"/>
    <property type="evidence" value="ECO:0007669"/>
    <property type="project" value="TreeGrafter"/>
</dbReference>
<dbReference type="PANTHER" id="PTHR44846">
    <property type="entry name" value="MANNOSYL-D-GLYCERATE TRANSPORT/METABOLISM SYSTEM REPRESSOR MNGR-RELATED"/>
    <property type="match status" value="1"/>
</dbReference>
<reference evidence="5" key="1">
    <citation type="journal article" date="2014" name="Int. J. Syst. Evol. Microbiol.">
        <title>Complete genome sequence of Corynebacterium casei LMG S-19264T (=DSM 44701T), isolated from a smear-ripened cheese.</title>
        <authorList>
            <consortium name="US DOE Joint Genome Institute (JGI-PGF)"/>
            <person name="Walter F."/>
            <person name="Albersmeier A."/>
            <person name="Kalinowski J."/>
            <person name="Ruckert C."/>
        </authorList>
    </citation>
    <scope>NUCLEOTIDE SEQUENCE</scope>
    <source>
        <strain evidence="5">JCM 15325</strain>
    </source>
</reference>
<protein>
    <submittedName>
        <fullName evidence="5">Phosphonate metabolism transcriptional regulator PhnF</fullName>
    </submittedName>
</protein>
<dbReference type="Pfam" id="PF07702">
    <property type="entry name" value="UTRA"/>
    <property type="match status" value="1"/>
</dbReference>
<keyword evidence="6" id="KW-1185">Reference proteome</keyword>
<proteinExistence type="predicted"/>
<keyword evidence="2" id="KW-0238">DNA-binding</keyword>
<dbReference type="EMBL" id="BMOK01000015">
    <property type="protein sequence ID" value="GGL62338.1"/>
    <property type="molecule type" value="Genomic_DNA"/>
</dbReference>
<gene>
    <name evidence="5" type="ORF">GCM10007968_27890</name>
</gene>
<dbReference type="PRINTS" id="PR00035">
    <property type="entry name" value="HTHGNTR"/>
</dbReference>
<dbReference type="FunFam" id="1.10.10.10:FF:000079">
    <property type="entry name" value="GntR family transcriptional regulator"/>
    <property type="match status" value="1"/>
</dbReference>
<feature type="domain" description="HTH gntR-type" evidence="4">
    <location>
        <begin position="8"/>
        <end position="76"/>
    </location>
</feature>
<dbReference type="GO" id="GO:0003700">
    <property type="term" value="F:DNA-binding transcription factor activity"/>
    <property type="evidence" value="ECO:0007669"/>
    <property type="project" value="InterPro"/>
</dbReference>
<dbReference type="SMART" id="SM00866">
    <property type="entry name" value="UTRA"/>
    <property type="match status" value="1"/>
</dbReference>
<dbReference type="PANTHER" id="PTHR44846:SF1">
    <property type="entry name" value="MANNOSYL-D-GLYCERATE TRANSPORT_METABOLISM SYSTEM REPRESSOR MNGR-RELATED"/>
    <property type="match status" value="1"/>
</dbReference>
<dbReference type="PROSITE" id="PS50949">
    <property type="entry name" value="HTH_GNTR"/>
    <property type="match status" value="1"/>
</dbReference>
<accession>A0A917S916</accession>
<dbReference type="InterPro" id="IPR036390">
    <property type="entry name" value="WH_DNA-bd_sf"/>
</dbReference>
<dbReference type="AlphaFoldDB" id="A0A917S916"/>
<evidence type="ECO:0000313" key="5">
    <source>
        <dbReference type="EMBL" id="GGL62338.1"/>
    </source>
</evidence>
<evidence type="ECO:0000259" key="4">
    <source>
        <dbReference type="PROSITE" id="PS50949"/>
    </source>
</evidence>
<dbReference type="Pfam" id="PF00392">
    <property type="entry name" value="GntR"/>
    <property type="match status" value="1"/>
</dbReference>
<evidence type="ECO:0000256" key="1">
    <source>
        <dbReference type="ARBA" id="ARBA00023015"/>
    </source>
</evidence>
<dbReference type="InterPro" id="IPR050679">
    <property type="entry name" value="Bact_HTH_transcr_reg"/>
</dbReference>
<dbReference type="Proteomes" id="UP000654670">
    <property type="component" value="Unassembled WGS sequence"/>
</dbReference>
<dbReference type="GO" id="GO:0003677">
    <property type="term" value="F:DNA binding"/>
    <property type="evidence" value="ECO:0007669"/>
    <property type="project" value="UniProtKB-KW"/>
</dbReference>
<dbReference type="SUPFAM" id="SSF46785">
    <property type="entry name" value="Winged helix' DNA-binding domain"/>
    <property type="match status" value="1"/>
</dbReference>
<evidence type="ECO:0000256" key="3">
    <source>
        <dbReference type="ARBA" id="ARBA00023163"/>
    </source>
</evidence>
<name>A0A917S916_9BACL</name>
<organism evidence="5 6">
    <name type="scientific">Sporolactobacillus putidus</name>
    <dbReference type="NCBI Taxonomy" id="492735"/>
    <lineage>
        <taxon>Bacteria</taxon>
        <taxon>Bacillati</taxon>
        <taxon>Bacillota</taxon>
        <taxon>Bacilli</taxon>
        <taxon>Bacillales</taxon>
        <taxon>Sporolactobacillaceae</taxon>
        <taxon>Sporolactobacillus</taxon>
    </lineage>
</organism>
<dbReference type="InterPro" id="IPR011663">
    <property type="entry name" value="UTRA"/>
</dbReference>
<dbReference type="InterPro" id="IPR000524">
    <property type="entry name" value="Tscrpt_reg_HTH_GntR"/>
</dbReference>
<keyword evidence="1" id="KW-0805">Transcription regulation</keyword>
<sequence length="242" mass="27466">MIDRRSPVPMYYQIEKYIEDLIENKNLKQGDRIPSEREFTEQFQVSRMTVRQAVMDLVNAGILLRRKGKGTFVSGQRKIEKSLNGLSGFSEDMINRGMKPDSKLLDFQKIRPPASVVKRLSLGEGEEVYAIKRTRLADDRPMAIETTFIPASLVPGLTRQASNQSLYDYIEKECGLTIDHADQSLEAVLVTAAEAAILDVPKGSPVLLIERCAYLAGGKTLEYTRSLYRADRYKFMIRLPRE</sequence>
<dbReference type="SMART" id="SM00345">
    <property type="entry name" value="HTH_GNTR"/>
    <property type="match status" value="1"/>
</dbReference>
<reference evidence="5" key="2">
    <citation type="submission" date="2020-09" db="EMBL/GenBank/DDBJ databases">
        <authorList>
            <person name="Sun Q."/>
            <person name="Ohkuma M."/>
        </authorList>
    </citation>
    <scope>NUCLEOTIDE SEQUENCE</scope>
    <source>
        <strain evidence="5">JCM 15325</strain>
    </source>
</reference>
<dbReference type="RefSeq" id="WP_188804443.1">
    <property type="nucleotide sequence ID" value="NZ_BMOK01000015.1"/>
</dbReference>
<dbReference type="CDD" id="cd07377">
    <property type="entry name" value="WHTH_GntR"/>
    <property type="match status" value="1"/>
</dbReference>
<evidence type="ECO:0000256" key="2">
    <source>
        <dbReference type="ARBA" id="ARBA00023125"/>
    </source>
</evidence>
<dbReference type="InterPro" id="IPR028978">
    <property type="entry name" value="Chorismate_lyase_/UTRA_dom_sf"/>
</dbReference>
<comment type="caution">
    <text evidence="5">The sequence shown here is derived from an EMBL/GenBank/DDBJ whole genome shotgun (WGS) entry which is preliminary data.</text>
</comment>
<keyword evidence="3" id="KW-0804">Transcription</keyword>
<dbReference type="Gene3D" id="1.10.10.10">
    <property type="entry name" value="Winged helix-like DNA-binding domain superfamily/Winged helix DNA-binding domain"/>
    <property type="match status" value="1"/>
</dbReference>
<evidence type="ECO:0000313" key="6">
    <source>
        <dbReference type="Proteomes" id="UP000654670"/>
    </source>
</evidence>